<feature type="compositionally biased region" description="Basic and acidic residues" evidence="10">
    <location>
        <begin position="340"/>
        <end position="353"/>
    </location>
</feature>
<organism evidence="12 13">
    <name type="scientific">Saxophila tyrrhenica</name>
    <dbReference type="NCBI Taxonomy" id="1690608"/>
    <lineage>
        <taxon>Eukaryota</taxon>
        <taxon>Fungi</taxon>
        <taxon>Dikarya</taxon>
        <taxon>Ascomycota</taxon>
        <taxon>Pezizomycotina</taxon>
        <taxon>Dothideomycetes</taxon>
        <taxon>Dothideomycetidae</taxon>
        <taxon>Mycosphaerellales</taxon>
        <taxon>Extremaceae</taxon>
        <taxon>Saxophila</taxon>
    </lineage>
</organism>
<dbReference type="PANTHER" id="PTHR12683:SF13">
    <property type="entry name" value="CDK-ACTIVATING KINASE ASSEMBLY FACTOR MAT1"/>
    <property type="match status" value="1"/>
</dbReference>
<dbReference type="GO" id="GO:0061575">
    <property type="term" value="F:cyclin-dependent protein serine/threonine kinase activator activity"/>
    <property type="evidence" value="ECO:0007669"/>
    <property type="project" value="InterPro"/>
</dbReference>
<evidence type="ECO:0000256" key="10">
    <source>
        <dbReference type="SAM" id="MobiDB-lite"/>
    </source>
</evidence>
<comment type="subcellular location">
    <subcellularLocation>
        <location evidence="1">Nucleus</location>
    </subcellularLocation>
</comment>
<feature type="region of interest" description="Disordered" evidence="10">
    <location>
        <begin position="340"/>
        <end position="365"/>
    </location>
</feature>
<keyword evidence="5" id="KW-0862">Zinc</keyword>
<dbReference type="Gene3D" id="3.30.40.10">
    <property type="entry name" value="Zinc/RING finger domain, C3HC4 (zinc finger)"/>
    <property type="match status" value="1"/>
</dbReference>
<evidence type="ECO:0000256" key="5">
    <source>
        <dbReference type="ARBA" id="ARBA00022833"/>
    </source>
</evidence>
<dbReference type="Pfam" id="PF06391">
    <property type="entry name" value="MAT1"/>
    <property type="match status" value="1"/>
</dbReference>
<evidence type="ECO:0000256" key="4">
    <source>
        <dbReference type="ARBA" id="ARBA00022771"/>
    </source>
</evidence>
<comment type="caution">
    <text evidence="12">The sequence shown here is derived from an EMBL/GenBank/DDBJ whole genome shotgun (WGS) entry which is preliminary data.</text>
</comment>
<proteinExistence type="predicted"/>
<gene>
    <name evidence="12" type="primary">TFB3</name>
    <name evidence="12" type="ORF">LTR77_007680</name>
</gene>
<dbReference type="RefSeq" id="XP_064656759.1">
    <property type="nucleotide sequence ID" value="XM_064804917.1"/>
</dbReference>
<dbReference type="SUPFAM" id="SSF57850">
    <property type="entry name" value="RING/U-box"/>
    <property type="match status" value="1"/>
</dbReference>
<dbReference type="PANTHER" id="PTHR12683">
    <property type="entry name" value="CDK-ACTIVATING KINASE ASSEMBLY FACTOR MAT1"/>
    <property type="match status" value="1"/>
</dbReference>
<dbReference type="PROSITE" id="PS00518">
    <property type="entry name" value="ZF_RING_1"/>
    <property type="match status" value="1"/>
</dbReference>
<evidence type="ECO:0000256" key="8">
    <source>
        <dbReference type="ARBA" id="ARBA00033277"/>
    </source>
</evidence>
<feature type="compositionally biased region" description="Basic and acidic residues" evidence="10">
    <location>
        <begin position="174"/>
        <end position="207"/>
    </location>
</feature>
<dbReference type="InterPro" id="IPR001841">
    <property type="entry name" value="Znf_RING"/>
</dbReference>
<evidence type="ECO:0000256" key="2">
    <source>
        <dbReference type="ARBA" id="ARBA00022257"/>
    </source>
</evidence>
<dbReference type="AlphaFoldDB" id="A0AAV9P370"/>
<keyword evidence="3" id="KW-0479">Metal-binding</keyword>
<protein>
    <recommendedName>
        <fullName evidence="2">RNA polymerase II transcription factor B subunit 3</fullName>
    </recommendedName>
    <alternativeName>
        <fullName evidence="8">RNA polymerase II transcription factor B 38 kDa subunit</fullName>
    </alternativeName>
    <alternativeName>
        <fullName evidence="7">RNA polymerase II transcription factor B p38 subunit</fullName>
    </alternativeName>
</protein>
<dbReference type="Pfam" id="PF17121">
    <property type="entry name" value="zf-C3HC4_5"/>
    <property type="match status" value="1"/>
</dbReference>
<dbReference type="GO" id="GO:0070985">
    <property type="term" value="C:transcription factor TFIIK complex"/>
    <property type="evidence" value="ECO:0007669"/>
    <property type="project" value="UniProtKB-ARBA"/>
</dbReference>
<dbReference type="EMBL" id="JAVRRT010000012">
    <property type="protein sequence ID" value="KAK5166951.1"/>
    <property type="molecule type" value="Genomic_DNA"/>
</dbReference>
<evidence type="ECO:0000256" key="1">
    <source>
        <dbReference type="ARBA" id="ARBA00004123"/>
    </source>
</evidence>
<dbReference type="InterPro" id="IPR013083">
    <property type="entry name" value="Znf_RING/FYVE/PHD"/>
</dbReference>
<dbReference type="InterPro" id="IPR015877">
    <property type="entry name" value="MAT1_centre"/>
</dbReference>
<evidence type="ECO:0000256" key="9">
    <source>
        <dbReference type="PROSITE-ProRule" id="PRU00175"/>
    </source>
</evidence>
<name>A0AAV9P370_9PEZI</name>
<dbReference type="GO" id="GO:0006289">
    <property type="term" value="P:nucleotide-excision repair"/>
    <property type="evidence" value="ECO:0007669"/>
    <property type="project" value="InterPro"/>
</dbReference>
<feature type="region of interest" description="Disordered" evidence="10">
    <location>
        <begin position="1"/>
        <end position="23"/>
    </location>
</feature>
<feature type="compositionally biased region" description="Polar residues" evidence="10">
    <location>
        <begin position="1"/>
        <end position="13"/>
    </location>
</feature>
<evidence type="ECO:0000256" key="6">
    <source>
        <dbReference type="ARBA" id="ARBA00023242"/>
    </source>
</evidence>
<evidence type="ECO:0000256" key="7">
    <source>
        <dbReference type="ARBA" id="ARBA00029873"/>
    </source>
</evidence>
<dbReference type="GO" id="GO:0006357">
    <property type="term" value="P:regulation of transcription by RNA polymerase II"/>
    <property type="evidence" value="ECO:0007669"/>
    <property type="project" value="TreeGrafter"/>
</dbReference>
<dbReference type="NCBIfam" id="TIGR00570">
    <property type="entry name" value="cdk7"/>
    <property type="match status" value="1"/>
</dbReference>
<feature type="domain" description="RING-type" evidence="11">
    <location>
        <begin position="26"/>
        <end position="69"/>
    </location>
</feature>
<evidence type="ECO:0000313" key="12">
    <source>
        <dbReference type="EMBL" id="KAK5166951.1"/>
    </source>
</evidence>
<dbReference type="PROSITE" id="PS50089">
    <property type="entry name" value="ZF_RING_2"/>
    <property type="match status" value="1"/>
</dbReference>
<dbReference type="Proteomes" id="UP001337655">
    <property type="component" value="Unassembled WGS sequence"/>
</dbReference>
<dbReference type="GO" id="GO:0008270">
    <property type="term" value="F:zinc ion binding"/>
    <property type="evidence" value="ECO:0007669"/>
    <property type="project" value="UniProtKB-KW"/>
</dbReference>
<sequence>MSRQAQSRPQPTTRRPADSEGQDEICPVCKSSRYLTPTLRFLINPECYHKFCESCVDRIFSHGPAPCPIPGCHKTLRKHKFRTPTFSDLQVEREVDIRKKVGAVFNRREEEFEDLRAYNDYLNEVEDITFNLINKLEVEETEKRFKAYQRAHEREITENASLAEQERASFAALQKEEREQARSRREAARREDAEEKRQLEENRRDVLNRLASGQDAESVAKAGQQVHLKKRMDRAAAAERQRQLQAASASNGSGNVVIKGLRAKQKQEPEASVDPFGGLSFEGRKYYALQDDYVWAGVQETKADVLIGAGGYDVGAFTGRALCEAFAGLGVFVGDEMDERDREKMGKENDEMATKGAEVAATKGGNAAKGKVKDVKMEDPF</sequence>
<keyword evidence="6" id="KW-0539">Nucleus</keyword>
<feature type="region of interest" description="Disordered" evidence="10">
    <location>
        <begin position="174"/>
        <end position="236"/>
    </location>
</feature>
<dbReference type="FunFam" id="3.30.40.10:FF:000037">
    <property type="entry name" value="Cdk-activating kinase assembly factor MAT1, centre"/>
    <property type="match status" value="1"/>
</dbReference>
<evidence type="ECO:0000259" key="11">
    <source>
        <dbReference type="PROSITE" id="PS50089"/>
    </source>
</evidence>
<dbReference type="GeneID" id="89929016"/>
<dbReference type="CDD" id="cd16573">
    <property type="entry name" value="RING-HC_TFB3-like"/>
    <property type="match status" value="1"/>
</dbReference>
<dbReference type="InterPro" id="IPR004575">
    <property type="entry name" value="MAT1/Tfb3"/>
</dbReference>
<keyword evidence="4 9" id="KW-0863">Zinc-finger</keyword>
<evidence type="ECO:0000313" key="13">
    <source>
        <dbReference type="Proteomes" id="UP001337655"/>
    </source>
</evidence>
<reference evidence="12 13" key="1">
    <citation type="submission" date="2023-08" db="EMBL/GenBank/DDBJ databases">
        <title>Black Yeasts Isolated from many extreme environments.</title>
        <authorList>
            <person name="Coleine C."/>
            <person name="Stajich J.E."/>
            <person name="Selbmann L."/>
        </authorList>
    </citation>
    <scope>NUCLEOTIDE SEQUENCE [LARGE SCALE GENOMIC DNA]</scope>
    <source>
        <strain evidence="12 13">CCFEE 5935</strain>
    </source>
</reference>
<accession>A0AAV9P370</accession>
<keyword evidence="13" id="KW-1185">Reference proteome</keyword>
<evidence type="ECO:0000256" key="3">
    <source>
        <dbReference type="ARBA" id="ARBA00022723"/>
    </source>
</evidence>
<dbReference type="InterPro" id="IPR017907">
    <property type="entry name" value="Znf_RING_CS"/>
</dbReference>